<protein>
    <submittedName>
        <fullName evidence="2">Uncharacterized protein</fullName>
    </submittedName>
</protein>
<proteinExistence type="predicted"/>
<name>A0A4Y2VP49_ARAVE</name>
<dbReference type="AlphaFoldDB" id="A0A4Y2VP49"/>
<dbReference type="EMBL" id="BGPR01050116">
    <property type="protein sequence ID" value="GBO27125.1"/>
    <property type="molecule type" value="Genomic_DNA"/>
</dbReference>
<keyword evidence="3" id="KW-1185">Reference proteome</keyword>
<accession>A0A4Y2VP49</accession>
<dbReference type="Proteomes" id="UP000499080">
    <property type="component" value="Unassembled WGS sequence"/>
</dbReference>
<gene>
    <name evidence="2" type="ORF">AVEN_15003_1</name>
</gene>
<comment type="caution">
    <text evidence="2">The sequence shown here is derived from an EMBL/GenBank/DDBJ whole genome shotgun (WGS) entry which is preliminary data.</text>
</comment>
<feature type="compositionally biased region" description="Polar residues" evidence="1">
    <location>
        <begin position="1"/>
        <end position="18"/>
    </location>
</feature>
<feature type="region of interest" description="Disordered" evidence="1">
    <location>
        <begin position="1"/>
        <end position="21"/>
    </location>
</feature>
<reference evidence="2 3" key="1">
    <citation type="journal article" date="2019" name="Sci. Rep.">
        <title>Orb-weaving spider Araneus ventricosus genome elucidates the spidroin gene catalogue.</title>
        <authorList>
            <person name="Kono N."/>
            <person name="Nakamura H."/>
            <person name="Ohtoshi R."/>
            <person name="Moran D.A.P."/>
            <person name="Shinohara A."/>
            <person name="Yoshida Y."/>
            <person name="Fujiwara M."/>
            <person name="Mori M."/>
            <person name="Tomita M."/>
            <person name="Arakawa K."/>
        </authorList>
    </citation>
    <scope>NUCLEOTIDE SEQUENCE [LARGE SCALE GENOMIC DNA]</scope>
</reference>
<evidence type="ECO:0000313" key="2">
    <source>
        <dbReference type="EMBL" id="GBO27125.1"/>
    </source>
</evidence>
<evidence type="ECO:0000313" key="3">
    <source>
        <dbReference type="Proteomes" id="UP000499080"/>
    </source>
</evidence>
<organism evidence="2 3">
    <name type="scientific">Araneus ventricosus</name>
    <name type="common">Orbweaver spider</name>
    <name type="synonym">Epeira ventricosa</name>
    <dbReference type="NCBI Taxonomy" id="182803"/>
    <lineage>
        <taxon>Eukaryota</taxon>
        <taxon>Metazoa</taxon>
        <taxon>Ecdysozoa</taxon>
        <taxon>Arthropoda</taxon>
        <taxon>Chelicerata</taxon>
        <taxon>Arachnida</taxon>
        <taxon>Araneae</taxon>
        <taxon>Araneomorphae</taxon>
        <taxon>Entelegynae</taxon>
        <taxon>Araneoidea</taxon>
        <taxon>Araneidae</taxon>
        <taxon>Araneus</taxon>
    </lineage>
</organism>
<sequence>MTRATPEQASPLQTSSPHQWEDIWPSTYDLACNRPQ</sequence>
<feature type="non-terminal residue" evidence="2">
    <location>
        <position position="36"/>
    </location>
</feature>
<evidence type="ECO:0000256" key="1">
    <source>
        <dbReference type="SAM" id="MobiDB-lite"/>
    </source>
</evidence>